<dbReference type="EMBL" id="BTSY01000005">
    <property type="protein sequence ID" value="GMT30834.1"/>
    <property type="molecule type" value="Genomic_DNA"/>
</dbReference>
<name>A0AAV5WM41_9BILA</name>
<feature type="region of interest" description="Disordered" evidence="2">
    <location>
        <begin position="1"/>
        <end position="82"/>
    </location>
</feature>
<evidence type="ECO:0000313" key="4">
    <source>
        <dbReference type="Proteomes" id="UP001432322"/>
    </source>
</evidence>
<evidence type="ECO:0000256" key="1">
    <source>
        <dbReference type="SAM" id="Coils"/>
    </source>
</evidence>
<organism evidence="3 4">
    <name type="scientific">Pristionchus fissidentatus</name>
    <dbReference type="NCBI Taxonomy" id="1538716"/>
    <lineage>
        <taxon>Eukaryota</taxon>
        <taxon>Metazoa</taxon>
        <taxon>Ecdysozoa</taxon>
        <taxon>Nematoda</taxon>
        <taxon>Chromadorea</taxon>
        <taxon>Rhabditida</taxon>
        <taxon>Rhabditina</taxon>
        <taxon>Diplogasteromorpha</taxon>
        <taxon>Diplogasteroidea</taxon>
        <taxon>Neodiplogasteridae</taxon>
        <taxon>Pristionchus</taxon>
    </lineage>
</organism>
<evidence type="ECO:0000256" key="2">
    <source>
        <dbReference type="SAM" id="MobiDB-lite"/>
    </source>
</evidence>
<feature type="coiled-coil region" evidence="1">
    <location>
        <begin position="106"/>
        <end position="133"/>
    </location>
</feature>
<keyword evidence="1" id="KW-0175">Coiled coil</keyword>
<reference evidence="3" key="1">
    <citation type="submission" date="2023-10" db="EMBL/GenBank/DDBJ databases">
        <title>Genome assembly of Pristionchus species.</title>
        <authorList>
            <person name="Yoshida K."/>
            <person name="Sommer R.J."/>
        </authorList>
    </citation>
    <scope>NUCLEOTIDE SEQUENCE</scope>
    <source>
        <strain evidence="3">RS5133</strain>
    </source>
</reference>
<evidence type="ECO:0000313" key="3">
    <source>
        <dbReference type="EMBL" id="GMT30834.1"/>
    </source>
</evidence>
<feature type="compositionally biased region" description="Basic residues" evidence="2">
    <location>
        <begin position="62"/>
        <end position="71"/>
    </location>
</feature>
<sequence length="151" mass="17433">IFSMSARKTKEAEKRKVAPAEDSTIEEEADAAIEVGGEEEVAEGRETWDAEGEEMEEEGQPQKKKVMKTPKHVQNEEEDECEELADRPRLTIDMACAQMKREEMCIRQFIDELKSKKRHLQVEEERLRHALNQKLAQETGIEEDEEMSEGI</sequence>
<keyword evidence="4" id="KW-1185">Reference proteome</keyword>
<protein>
    <submittedName>
        <fullName evidence="3">Uncharacterized protein</fullName>
    </submittedName>
</protein>
<comment type="caution">
    <text evidence="3">The sequence shown here is derived from an EMBL/GenBank/DDBJ whole genome shotgun (WGS) entry which is preliminary data.</text>
</comment>
<dbReference type="AlphaFoldDB" id="A0AAV5WM41"/>
<dbReference type="Proteomes" id="UP001432322">
    <property type="component" value="Unassembled WGS sequence"/>
</dbReference>
<accession>A0AAV5WM41</accession>
<gene>
    <name evidence="3" type="ORF">PFISCL1PPCAC_22131</name>
</gene>
<feature type="compositionally biased region" description="Acidic residues" evidence="2">
    <location>
        <begin position="23"/>
        <end position="41"/>
    </location>
</feature>
<proteinExistence type="predicted"/>
<feature type="compositionally biased region" description="Basic and acidic residues" evidence="2">
    <location>
        <begin position="8"/>
        <end position="19"/>
    </location>
</feature>
<feature type="non-terminal residue" evidence="3">
    <location>
        <position position="1"/>
    </location>
</feature>
<feature type="compositionally biased region" description="Acidic residues" evidence="2">
    <location>
        <begin position="49"/>
        <end position="59"/>
    </location>
</feature>